<evidence type="ECO:0000256" key="6">
    <source>
        <dbReference type="ARBA" id="ARBA00022741"/>
    </source>
</evidence>
<evidence type="ECO:0000256" key="11">
    <source>
        <dbReference type="ARBA" id="ARBA00038036"/>
    </source>
</evidence>
<gene>
    <name evidence="13" type="primary">coaX_47</name>
    <name evidence="13" type="ORF">SDC9_196353</name>
</gene>
<evidence type="ECO:0000313" key="13">
    <source>
        <dbReference type="EMBL" id="MPN48741.1"/>
    </source>
</evidence>
<keyword evidence="8" id="KW-0067">ATP-binding</keyword>
<keyword evidence="5 13" id="KW-0808">Transferase</keyword>
<keyword evidence="7 13" id="KW-0418">Kinase</keyword>
<evidence type="ECO:0000256" key="2">
    <source>
        <dbReference type="ARBA" id="ARBA00004496"/>
    </source>
</evidence>
<evidence type="ECO:0000256" key="5">
    <source>
        <dbReference type="ARBA" id="ARBA00022679"/>
    </source>
</evidence>
<keyword evidence="10" id="KW-0173">Coenzyme A biosynthesis</keyword>
<protein>
    <recommendedName>
        <fullName evidence="12">Type III pantothenate kinase</fullName>
    </recommendedName>
</protein>
<evidence type="ECO:0000256" key="1">
    <source>
        <dbReference type="ARBA" id="ARBA00001958"/>
    </source>
</evidence>
<comment type="cofactor">
    <cofactor evidence="1">
        <name>K(+)</name>
        <dbReference type="ChEBI" id="CHEBI:29103"/>
    </cofactor>
</comment>
<dbReference type="PANTHER" id="PTHR34265">
    <property type="entry name" value="TYPE III PANTOTHENATE KINASE"/>
    <property type="match status" value="1"/>
</dbReference>
<dbReference type="NCBIfam" id="TIGR00671">
    <property type="entry name" value="baf"/>
    <property type="match status" value="1"/>
</dbReference>
<dbReference type="EMBL" id="VSSQ01111344">
    <property type="protein sequence ID" value="MPN48741.1"/>
    <property type="molecule type" value="Genomic_DNA"/>
</dbReference>
<dbReference type="SUPFAM" id="SSF53067">
    <property type="entry name" value="Actin-like ATPase domain"/>
    <property type="match status" value="2"/>
</dbReference>
<dbReference type="GO" id="GO:0015937">
    <property type="term" value="P:coenzyme A biosynthetic process"/>
    <property type="evidence" value="ECO:0007669"/>
    <property type="project" value="UniProtKB-KW"/>
</dbReference>
<dbReference type="GO" id="GO:0005524">
    <property type="term" value="F:ATP binding"/>
    <property type="evidence" value="ECO:0007669"/>
    <property type="project" value="UniProtKB-KW"/>
</dbReference>
<dbReference type="GO" id="GO:0005737">
    <property type="term" value="C:cytoplasm"/>
    <property type="evidence" value="ECO:0007669"/>
    <property type="project" value="UniProtKB-SubCell"/>
</dbReference>
<dbReference type="InterPro" id="IPR043129">
    <property type="entry name" value="ATPase_NBD"/>
</dbReference>
<keyword evidence="9" id="KW-0630">Potassium</keyword>
<sequence length="178" mass="19028">MASQYFDVKPFFVGPGIKTGINIKYDTPKDLGADRIVAAVAAFELFGGPCITIDFGTATSFGAISENCEFLGGVICPGIKIAAEALTVNAAKLPRIELVMPEKVICRNPVSGMQAGILYGYVGQVEFIVNKMKEEMGEAKVIATGGLASIIARKTDVIDEIVPTLTLIGLYKIYEKNM</sequence>
<evidence type="ECO:0000256" key="4">
    <source>
        <dbReference type="ARBA" id="ARBA00022490"/>
    </source>
</evidence>
<comment type="similarity">
    <text evidence="11">Belongs to the type III pantothenate kinase family.</text>
</comment>
<evidence type="ECO:0000256" key="10">
    <source>
        <dbReference type="ARBA" id="ARBA00022993"/>
    </source>
</evidence>
<proteinExistence type="inferred from homology"/>
<evidence type="ECO:0000256" key="3">
    <source>
        <dbReference type="ARBA" id="ARBA00011738"/>
    </source>
</evidence>
<evidence type="ECO:0000256" key="12">
    <source>
        <dbReference type="ARBA" id="ARBA00040883"/>
    </source>
</evidence>
<comment type="caution">
    <text evidence="13">The sequence shown here is derived from an EMBL/GenBank/DDBJ whole genome shotgun (WGS) entry which is preliminary data.</text>
</comment>
<dbReference type="Pfam" id="PF03309">
    <property type="entry name" value="Pan_kinase"/>
    <property type="match status" value="1"/>
</dbReference>
<dbReference type="CDD" id="cd24015">
    <property type="entry name" value="ASKHA_NBD_PanK-III"/>
    <property type="match status" value="1"/>
</dbReference>
<dbReference type="PANTHER" id="PTHR34265:SF1">
    <property type="entry name" value="TYPE III PANTOTHENATE KINASE"/>
    <property type="match status" value="1"/>
</dbReference>
<dbReference type="HAMAP" id="MF_01274">
    <property type="entry name" value="Pantothen_kinase_3"/>
    <property type="match status" value="1"/>
</dbReference>
<comment type="subunit">
    <text evidence="3">Homodimer.</text>
</comment>
<dbReference type="GO" id="GO:0004594">
    <property type="term" value="F:pantothenate kinase activity"/>
    <property type="evidence" value="ECO:0007669"/>
    <property type="project" value="InterPro"/>
</dbReference>
<accession>A0A645IBL2</accession>
<reference evidence="13" key="1">
    <citation type="submission" date="2019-08" db="EMBL/GenBank/DDBJ databases">
        <authorList>
            <person name="Kucharzyk K."/>
            <person name="Murdoch R.W."/>
            <person name="Higgins S."/>
            <person name="Loffler F."/>
        </authorList>
    </citation>
    <scope>NUCLEOTIDE SEQUENCE</scope>
</reference>
<organism evidence="13">
    <name type="scientific">bioreactor metagenome</name>
    <dbReference type="NCBI Taxonomy" id="1076179"/>
    <lineage>
        <taxon>unclassified sequences</taxon>
        <taxon>metagenomes</taxon>
        <taxon>ecological metagenomes</taxon>
    </lineage>
</organism>
<name>A0A645IBL2_9ZZZZ</name>
<keyword evidence="6" id="KW-0547">Nucleotide-binding</keyword>
<comment type="subcellular location">
    <subcellularLocation>
        <location evidence="2">Cytoplasm</location>
    </subcellularLocation>
</comment>
<evidence type="ECO:0000256" key="7">
    <source>
        <dbReference type="ARBA" id="ARBA00022777"/>
    </source>
</evidence>
<evidence type="ECO:0000256" key="8">
    <source>
        <dbReference type="ARBA" id="ARBA00022840"/>
    </source>
</evidence>
<keyword evidence="4" id="KW-0963">Cytoplasm</keyword>
<dbReference type="AlphaFoldDB" id="A0A645IBL2"/>
<dbReference type="InterPro" id="IPR004619">
    <property type="entry name" value="Type_III_PanK"/>
</dbReference>
<evidence type="ECO:0000256" key="9">
    <source>
        <dbReference type="ARBA" id="ARBA00022958"/>
    </source>
</evidence>
<dbReference type="Gene3D" id="3.30.420.40">
    <property type="match status" value="1"/>
</dbReference>